<evidence type="ECO:0000256" key="7">
    <source>
        <dbReference type="ARBA" id="ARBA00023011"/>
    </source>
</evidence>
<evidence type="ECO:0000256" key="13">
    <source>
        <dbReference type="PROSITE-ProRule" id="PRU01087"/>
    </source>
</evidence>
<dbReference type="Proteomes" id="UP000635477">
    <property type="component" value="Unassembled WGS sequence"/>
</dbReference>
<dbReference type="PANTHER" id="PTHR14207">
    <property type="entry name" value="STEROL ISOMERASE"/>
    <property type="match status" value="1"/>
</dbReference>
<dbReference type="GO" id="GO:0016020">
    <property type="term" value="C:membrane"/>
    <property type="evidence" value="ECO:0007669"/>
    <property type="project" value="UniProtKB-SubCell"/>
</dbReference>
<feature type="domain" description="EXPERA" evidence="15">
    <location>
        <begin position="66"/>
        <end position="220"/>
    </location>
</feature>
<dbReference type="OrthoDB" id="58557at2759"/>
<evidence type="ECO:0000256" key="10">
    <source>
        <dbReference type="ARBA" id="ARBA00023166"/>
    </source>
</evidence>
<organism evidence="16 17">
    <name type="scientific">Fusarium zealandicum</name>
    <dbReference type="NCBI Taxonomy" id="1053134"/>
    <lineage>
        <taxon>Eukaryota</taxon>
        <taxon>Fungi</taxon>
        <taxon>Dikarya</taxon>
        <taxon>Ascomycota</taxon>
        <taxon>Pezizomycotina</taxon>
        <taxon>Sordariomycetes</taxon>
        <taxon>Hypocreomycetidae</taxon>
        <taxon>Hypocreales</taxon>
        <taxon>Nectriaceae</taxon>
        <taxon>Fusarium</taxon>
        <taxon>Fusarium staphyleae species complex</taxon>
    </lineage>
</organism>
<dbReference type="InterPro" id="IPR007905">
    <property type="entry name" value="EBP"/>
</dbReference>
<proteinExistence type="inferred from homology"/>
<evidence type="ECO:0000256" key="6">
    <source>
        <dbReference type="ARBA" id="ARBA00022989"/>
    </source>
</evidence>
<feature type="transmembrane region" description="Helical" evidence="14">
    <location>
        <begin position="199"/>
        <end position="218"/>
    </location>
</feature>
<accession>A0A8H4UEZ5</accession>
<keyword evidence="17" id="KW-1185">Reference proteome</keyword>
<dbReference type="PANTHER" id="PTHR14207:SF0">
    <property type="entry name" value="3-BETA-HYDROXYSTEROID-DELTA(8),DELTA(7)-ISOMERASE"/>
    <property type="match status" value="1"/>
</dbReference>
<name>A0A8H4UEZ5_9HYPO</name>
<comment type="caution">
    <text evidence="16">The sequence shown here is derived from an EMBL/GenBank/DDBJ whole genome shotgun (WGS) entry which is preliminary data.</text>
</comment>
<keyword evidence="7" id="KW-0756">Sterol biosynthesis</keyword>
<reference evidence="16" key="1">
    <citation type="journal article" date="2020" name="BMC Genomics">
        <title>Correction to: Identification and distribution of gene clusters required for synthesis of sphingolipid metabolism inhibitors in diverse species of the filamentous fungus Fusarium.</title>
        <authorList>
            <person name="Kim H.S."/>
            <person name="Lohmar J.M."/>
            <person name="Busman M."/>
            <person name="Brown D.W."/>
            <person name="Naumann T.A."/>
            <person name="Divon H.H."/>
            <person name="Lysoe E."/>
            <person name="Uhlig S."/>
            <person name="Proctor R.H."/>
        </authorList>
    </citation>
    <scope>NUCLEOTIDE SEQUENCE</scope>
    <source>
        <strain evidence="16">NRRL 22465</strain>
    </source>
</reference>
<evidence type="ECO:0000256" key="3">
    <source>
        <dbReference type="ARBA" id="ARBA00022516"/>
    </source>
</evidence>
<evidence type="ECO:0000256" key="4">
    <source>
        <dbReference type="ARBA" id="ARBA00022692"/>
    </source>
</evidence>
<dbReference type="GO" id="GO:0004769">
    <property type="term" value="F:steroid Delta-isomerase activity"/>
    <property type="evidence" value="ECO:0007669"/>
    <property type="project" value="TreeGrafter"/>
</dbReference>
<keyword evidence="6 13" id="KW-1133">Transmembrane helix</keyword>
<keyword evidence="11" id="KW-0753">Steroid metabolism</keyword>
<keyword evidence="10" id="KW-1207">Sterol metabolism</keyword>
<evidence type="ECO:0000256" key="14">
    <source>
        <dbReference type="SAM" id="Phobius"/>
    </source>
</evidence>
<dbReference type="GO" id="GO:0016126">
    <property type="term" value="P:sterol biosynthetic process"/>
    <property type="evidence" value="ECO:0007669"/>
    <property type="project" value="UniProtKB-KW"/>
</dbReference>
<sequence>MADRITPASAPVLGHPYFPTDAVIAGYVANDKDVTELMLVFGAVTGAVIGTALWQTTLSRRPLRPVDRFAAAWFALCAFLHIAFEGYYLIYRHQLPSMSSLFAQLWKEYALSDSRYLTHDIFTISVETITFPLSRSHLQLAWGPLSLLTCIGITRNWRSRHVAQTIVCTAHLYGVALYYLTNWTESRVHGVAYSRPETLYFWVYYVGFNMPWAVVPLGESAPWRRLVIWTQIDKAFGALEQREKRE</sequence>
<gene>
    <name evidence="16" type="ORF">FZEAL_8237</name>
</gene>
<dbReference type="PROSITE" id="PS51751">
    <property type="entry name" value="EXPERA"/>
    <property type="match status" value="1"/>
</dbReference>
<keyword evidence="3" id="KW-0444">Lipid biosynthesis</keyword>
<dbReference type="EMBL" id="JABEYC010000694">
    <property type="protein sequence ID" value="KAF4974907.1"/>
    <property type="molecule type" value="Genomic_DNA"/>
</dbReference>
<feature type="transmembrane region" description="Helical" evidence="14">
    <location>
        <begin position="37"/>
        <end position="57"/>
    </location>
</feature>
<evidence type="ECO:0000256" key="11">
    <source>
        <dbReference type="ARBA" id="ARBA00023221"/>
    </source>
</evidence>
<evidence type="ECO:0000313" key="17">
    <source>
        <dbReference type="Proteomes" id="UP000635477"/>
    </source>
</evidence>
<evidence type="ECO:0000259" key="15">
    <source>
        <dbReference type="PROSITE" id="PS51751"/>
    </source>
</evidence>
<evidence type="ECO:0000256" key="1">
    <source>
        <dbReference type="ARBA" id="ARBA00004141"/>
    </source>
</evidence>
<evidence type="ECO:0000256" key="8">
    <source>
        <dbReference type="ARBA" id="ARBA00023098"/>
    </source>
</evidence>
<evidence type="ECO:0000256" key="9">
    <source>
        <dbReference type="ARBA" id="ARBA00023136"/>
    </source>
</evidence>
<dbReference type="Pfam" id="PF05241">
    <property type="entry name" value="EBP"/>
    <property type="match status" value="1"/>
</dbReference>
<feature type="transmembrane region" description="Helical" evidence="14">
    <location>
        <begin position="69"/>
        <end position="90"/>
    </location>
</feature>
<evidence type="ECO:0000256" key="12">
    <source>
        <dbReference type="ARBA" id="ARBA00023235"/>
    </source>
</evidence>
<dbReference type="GO" id="GO:0005783">
    <property type="term" value="C:endoplasmic reticulum"/>
    <property type="evidence" value="ECO:0007669"/>
    <property type="project" value="TreeGrafter"/>
</dbReference>
<protein>
    <recommendedName>
        <fullName evidence="15">EXPERA domain-containing protein</fullName>
    </recommendedName>
</protein>
<keyword evidence="5" id="KW-0752">Steroid biosynthesis</keyword>
<feature type="transmembrane region" description="Helical" evidence="14">
    <location>
        <begin position="161"/>
        <end position="179"/>
    </location>
</feature>
<keyword evidence="4 13" id="KW-0812">Transmembrane</keyword>
<keyword evidence="9 13" id="KW-0472">Membrane</keyword>
<dbReference type="GO" id="GO:0047750">
    <property type="term" value="F:cholestenol delta-isomerase activity"/>
    <property type="evidence" value="ECO:0007669"/>
    <property type="project" value="InterPro"/>
</dbReference>
<reference evidence="16" key="2">
    <citation type="submission" date="2020-05" db="EMBL/GenBank/DDBJ databases">
        <authorList>
            <person name="Kim H.-S."/>
            <person name="Proctor R.H."/>
            <person name="Brown D.W."/>
        </authorList>
    </citation>
    <scope>NUCLEOTIDE SEQUENCE</scope>
    <source>
        <strain evidence="16">NRRL 22465</strain>
    </source>
</reference>
<dbReference type="GO" id="GO:0000247">
    <property type="term" value="F:C-8 sterol isomerase activity"/>
    <property type="evidence" value="ECO:0007669"/>
    <property type="project" value="TreeGrafter"/>
</dbReference>
<dbReference type="InterPro" id="IPR033118">
    <property type="entry name" value="EXPERA"/>
</dbReference>
<dbReference type="AlphaFoldDB" id="A0A8H4UEZ5"/>
<evidence type="ECO:0000313" key="16">
    <source>
        <dbReference type="EMBL" id="KAF4974907.1"/>
    </source>
</evidence>
<keyword evidence="12" id="KW-0413">Isomerase</keyword>
<evidence type="ECO:0000256" key="2">
    <source>
        <dbReference type="ARBA" id="ARBA00008337"/>
    </source>
</evidence>
<evidence type="ECO:0000256" key="5">
    <source>
        <dbReference type="ARBA" id="ARBA00022955"/>
    </source>
</evidence>
<comment type="subcellular location">
    <subcellularLocation>
        <location evidence="1">Membrane</location>
        <topology evidence="1">Multi-pass membrane protein</topology>
    </subcellularLocation>
</comment>
<keyword evidence="8" id="KW-0443">Lipid metabolism</keyword>
<comment type="similarity">
    <text evidence="2">Belongs to the EBP family.</text>
</comment>